<evidence type="ECO:0000313" key="3">
    <source>
        <dbReference type="EMBL" id="KAK6168919.1"/>
    </source>
</evidence>
<organism evidence="3 4">
    <name type="scientific">Patella caerulea</name>
    <name type="common">Rayed Mediterranean limpet</name>
    <dbReference type="NCBI Taxonomy" id="87958"/>
    <lineage>
        <taxon>Eukaryota</taxon>
        <taxon>Metazoa</taxon>
        <taxon>Spiralia</taxon>
        <taxon>Lophotrochozoa</taxon>
        <taxon>Mollusca</taxon>
        <taxon>Gastropoda</taxon>
        <taxon>Patellogastropoda</taxon>
        <taxon>Patelloidea</taxon>
        <taxon>Patellidae</taxon>
        <taxon>Patella</taxon>
    </lineage>
</organism>
<reference evidence="3 4" key="1">
    <citation type="submission" date="2024-01" db="EMBL/GenBank/DDBJ databases">
        <title>The genome of the rayed Mediterranean limpet Patella caerulea (Linnaeus, 1758).</title>
        <authorList>
            <person name="Anh-Thu Weber A."/>
            <person name="Halstead-Nussloch G."/>
        </authorList>
    </citation>
    <scope>NUCLEOTIDE SEQUENCE [LARGE SCALE GENOMIC DNA]</scope>
    <source>
        <strain evidence="3">AATW-2023a</strain>
        <tissue evidence="3">Whole specimen</tissue>
    </source>
</reference>
<comment type="caution">
    <text evidence="3">The sequence shown here is derived from an EMBL/GenBank/DDBJ whole genome shotgun (WGS) entry which is preliminary data.</text>
</comment>
<dbReference type="GO" id="GO:0001681">
    <property type="term" value="F:sialate O-acetylesterase activity"/>
    <property type="evidence" value="ECO:0007669"/>
    <property type="project" value="InterPro"/>
</dbReference>
<dbReference type="AlphaFoldDB" id="A0AAN8J031"/>
<keyword evidence="4" id="KW-1185">Reference proteome</keyword>
<sequence length="504" mass="56281">MVLQRAPYHAVVWGYSPNIGERIIIRVSDTEQIYKAIVEKGPDGVNGIWKVKLNPENRTIPFVITAISSTGSRSIANVLFGDVWLCSGQSNMQFTVNQTYNASQIVDEASQYTSVRLFTVAETQSPYPAYDLIEVQQPWSMANKESVGFAPWKYFSSVCWLFGKSLYDKKQYPIGLIATDWGGTPVEAWSSVEALSKCGLQAGQYPVEEEWFGVGATMGNSVLWNAMVHPMINMTIYGAIWYQGEANQVVNVNKYNCTFPTMIDDWRLQFSQAGDTNPLFPFGFVQLAANRLDPSISTGFPDIRWHQTADYGLVPNKRMPNVFMSVAMDLPDFFSPDGSIHPRDKQDVAIRLVLSGLAVAYNDTVPEWQGPLPNQVSLSPTEITLDFSAEIEVRTVEGFEICCSVGGGDECISSKSWWLPTPIVSKTTKSINLYPICATGENILGIRYSWRESPCQFKKCAIYSTLAELPGPPFVWYKSSSSSKQEKPQVYSVLWDKPQINSLP</sequence>
<keyword evidence="1" id="KW-0378">Hydrolase</keyword>
<dbReference type="SUPFAM" id="SSF52266">
    <property type="entry name" value="SGNH hydrolase"/>
    <property type="match status" value="1"/>
</dbReference>
<evidence type="ECO:0000256" key="1">
    <source>
        <dbReference type="ARBA" id="ARBA00022801"/>
    </source>
</evidence>
<dbReference type="Proteomes" id="UP001347796">
    <property type="component" value="Unassembled WGS sequence"/>
</dbReference>
<dbReference type="Gene3D" id="3.40.50.1110">
    <property type="entry name" value="SGNH hydrolase"/>
    <property type="match status" value="1"/>
</dbReference>
<evidence type="ECO:0000259" key="2">
    <source>
        <dbReference type="Pfam" id="PF03629"/>
    </source>
</evidence>
<evidence type="ECO:0000313" key="4">
    <source>
        <dbReference type="Proteomes" id="UP001347796"/>
    </source>
</evidence>
<accession>A0AAN8J031</accession>
<dbReference type="GO" id="GO:0005975">
    <property type="term" value="P:carbohydrate metabolic process"/>
    <property type="evidence" value="ECO:0007669"/>
    <property type="project" value="TreeGrafter"/>
</dbReference>
<name>A0AAN8J031_PATCE</name>
<dbReference type="InterPro" id="IPR039329">
    <property type="entry name" value="SIAE"/>
</dbReference>
<dbReference type="EMBL" id="JAZGQO010000015">
    <property type="protein sequence ID" value="KAK6168919.1"/>
    <property type="molecule type" value="Genomic_DNA"/>
</dbReference>
<dbReference type="Pfam" id="PF03629">
    <property type="entry name" value="SASA"/>
    <property type="match status" value="1"/>
</dbReference>
<gene>
    <name evidence="3" type="ORF">SNE40_020075</name>
</gene>
<dbReference type="PANTHER" id="PTHR22901">
    <property type="entry name" value="SIALATE O-ACETYLESTERASE"/>
    <property type="match status" value="1"/>
</dbReference>
<feature type="domain" description="Sialate O-acetylesterase" evidence="2">
    <location>
        <begin position="82"/>
        <end position="296"/>
    </location>
</feature>
<dbReference type="InterPro" id="IPR036514">
    <property type="entry name" value="SGNH_hydro_sf"/>
</dbReference>
<dbReference type="PANTHER" id="PTHR22901:SF0">
    <property type="entry name" value="SIALATE O-ACETYLESTERASE"/>
    <property type="match status" value="1"/>
</dbReference>
<dbReference type="InterPro" id="IPR005181">
    <property type="entry name" value="SASA"/>
</dbReference>
<protein>
    <recommendedName>
        <fullName evidence="2">Sialate O-acetylesterase domain-containing protein</fullName>
    </recommendedName>
</protein>
<proteinExistence type="predicted"/>